<feature type="transmembrane region" description="Helical" evidence="6">
    <location>
        <begin position="163"/>
        <end position="185"/>
    </location>
</feature>
<gene>
    <name evidence="7" type="primary">tatC</name>
</gene>
<keyword evidence="7" id="KW-0496">Mitochondrion</keyword>
<reference evidence="7" key="1">
    <citation type="submission" date="2018-02" db="EMBL/GenBank/DDBJ databases">
        <title>Evolution and diversity of non-photosynthetic diatom plastid genomes.</title>
        <authorList>
            <person name="Kamikawa R."/>
            <person name="Ishii K."/>
        </authorList>
    </citation>
    <scope>NUCLEOTIDE SEQUENCE</scope>
    <source>
        <strain evidence="7">NIES-2729</strain>
    </source>
</reference>
<feature type="transmembrane region" description="Helical" evidence="6">
    <location>
        <begin position="21"/>
        <end position="43"/>
    </location>
</feature>
<evidence type="ECO:0000313" key="7">
    <source>
        <dbReference type="EMBL" id="BBC77926.1"/>
    </source>
</evidence>
<name>A0A2Z5ZBT4_9STRA</name>
<dbReference type="InterPro" id="IPR002033">
    <property type="entry name" value="TatC"/>
</dbReference>
<evidence type="ECO:0000256" key="3">
    <source>
        <dbReference type="ARBA" id="ARBA00022692"/>
    </source>
</evidence>
<accession>A0A2Z5ZBT4</accession>
<proteinExistence type="inferred from homology"/>
<dbReference type="GO" id="GO:0033281">
    <property type="term" value="C:TAT protein transport complex"/>
    <property type="evidence" value="ECO:0007669"/>
    <property type="project" value="TreeGrafter"/>
</dbReference>
<organism evidence="7">
    <name type="scientific">Nitzschia palea</name>
    <dbReference type="NCBI Taxonomy" id="303400"/>
    <lineage>
        <taxon>Eukaryota</taxon>
        <taxon>Sar</taxon>
        <taxon>Stramenopiles</taxon>
        <taxon>Ochrophyta</taxon>
        <taxon>Bacillariophyta</taxon>
        <taxon>Bacillariophyceae</taxon>
        <taxon>Bacillariophycidae</taxon>
        <taxon>Bacillariales</taxon>
        <taxon>Bacillariaceae</taxon>
        <taxon>Nitzschia</taxon>
    </lineage>
</organism>
<sequence>MSFLNYKKYSIEIRNRCLLIFFAWLICLNTCYYCKEIILFAIVKSNNSFLELNHKPYFIVTNVTEVFYVYFELVLFISNQIAIFISAHQLFMFLSLGLYRFEFAKLKLIFKLFTLSWLFSFILLIKFIIPFSWKFFLSFQESSTTTQTVSFFLEVKLNEYLKYFINIYYICLISCQFLTLLIMALTSLSKKLKNIKAFRRLFYIIFIIFSTVITPPDILSQIFICSILILTYEITIFLKKIKTSMVTN</sequence>
<dbReference type="GO" id="GO:0043953">
    <property type="term" value="P:protein transport by the Tat complex"/>
    <property type="evidence" value="ECO:0007669"/>
    <property type="project" value="TreeGrafter"/>
</dbReference>
<keyword evidence="5 6" id="KW-0472">Membrane</keyword>
<dbReference type="EMBL" id="AP018512">
    <property type="protein sequence ID" value="BBC77926.1"/>
    <property type="molecule type" value="Genomic_DNA"/>
</dbReference>
<dbReference type="AlphaFoldDB" id="A0A2Z5ZBT4"/>
<feature type="transmembrane region" description="Helical" evidence="6">
    <location>
        <begin position="67"/>
        <end position="96"/>
    </location>
</feature>
<comment type="similarity">
    <text evidence="2">Belongs to the TatC family.</text>
</comment>
<dbReference type="Pfam" id="PF00902">
    <property type="entry name" value="TatC"/>
    <property type="match status" value="1"/>
</dbReference>
<feature type="transmembrane region" description="Helical" evidence="6">
    <location>
        <begin position="108"/>
        <end position="129"/>
    </location>
</feature>
<evidence type="ECO:0000256" key="6">
    <source>
        <dbReference type="SAM" id="Phobius"/>
    </source>
</evidence>
<evidence type="ECO:0000256" key="1">
    <source>
        <dbReference type="ARBA" id="ARBA00004141"/>
    </source>
</evidence>
<keyword evidence="3 6" id="KW-0812">Transmembrane</keyword>
<feature type="transmembrane region" description="Helical" evidence="6">
    <location>
        <begin position="197"/>
        <end position="213"/>
    </location>
</feature>
<evidence type="ECO:0000256" key="4">
    <source>
        <dbReference type="ARBA" id="ARBA00022989"/>
    </source>
</evidence>
<geneLocation type="mitochondrion" evidence="7"/>
<keyword evidence="4 6" id="KW-1133">Transmembrane helix</keyword>
<evidence type="ECO:0000256" key="5">
    <source>
        <dbReference type="ARBA" id="ARBA00023136"/>
    </source>
</evidence>
<feature type="transmembrane region" description="Helical" evidence="6">
    <location>
        <begin position="219"/>
        <end position="238"/>
    </location>
</feature>
<dbReference type="GO" id="GO:0009977">
    <property type="term" value="F:proton motive force dependent protein transmembrane transporter activity"/>
    <property type="evidence" value="ECO:0007669"/>
    <property type="project" value="TreeGrafter"/>
</dbReference>
<dbReference type="PANTHER" id="PTHR30371">
    <property type="entry name" value="SEC-INDEPENDENT PROTEIN TRANSLOCASE PROTEIN TATC"/>
    <property type="match status" value="1"/>
</dbReference>
<dbReference type="GO" id="GO:0065002">
    <property type="term" value="P:intracellular protein transmembrane transport"/>
    <property type="evidence" value="ECO:0007669"/>
    <property type="project" value="TreeGrafter"/>
</dbReference>
<evidence type="ECO:0000256" key="2">
    <source>
        <dbReference type="ARBA" id="ARBA00008882"/>
    </source>
</evidence>
<comment type="subcellular location">
    <subcellularLocation>
        <location evidence="1">Membrane</location>
        <topology evidence="1">Multi-pass membrane protein</topology>
    </subcellularLocation>
</comment>
<protein>
    <submittedName>
        <fullName evidence="7">Sec-independent protein translocase component TatC</fullName>
    </submittedName>
</protein>
<dbReference type="PANTHER" id="PTHR30371:SF0">
    <property type="entry name" value="SEC-INDEPENDENT PROTEIN TRANSLOCASE PROTEIN TATC, CHLOROPLASTIC-RELATED"/>
    <property type="match status" value="1"/>
</dbReference>